<organism evidence="2 3">
    <name type="scientific">Suillus placidus</name>
    <dbReference type="NCBI Taxonomy" id="48579"/>
    <lineage>
        <taxon>Eukaryota</taxon>
        <taxon>Fungi</taxon>
        <taxon>Dikarya</taxon>
        <taxon>Basidiomycota</taxon>
        <taxon>Agaricomycotina</taxon>
        <taxon>Agaricomycetes</taxon>
        <taxon>Agaricomycetidae</taxon>
        <taxon>Boletales</taxon>
        <taxon>Suillineae</taxon>
        <taxon>Suillaceae</taxon>
        <taxon>Suillus</taxon>
    </lineage>
</organism>
<evidence type="ECO:0000313" key="2">
    <source>
        <dbReference type="EMBL" id="KAG1779407.1"/>
    </source>
</evidence>
<dbReference type="EMBL" id="JABBWD010000012">
    <property type="protein sequence ID" value="KAG1779407.1"/>
    <property type="molecule type" value="Genomic_DNA"/>
</dbReference>
<protein>
    <submittedName>
        <fullName evidence="2">Uncharacterized protein</fullName>
    </submittedName>
</protein>
<dbReference type="OrthoDB" id="2638052at2759"/>
<evidence type="ECO:0000256" key="1">
    <source>
        <dbReference type="SAM" id="SignalP"/>
    </source>
</evidence>
<reference evidence="2" key="1">
    <citation type="journal article" date="2020" name="New Phytol.">
        <title>Comparative genomics reveals dynamic genome evolution in host specialist ectomycorrhizal fungi.</title>
        <authorList>
            <person name="Lofgren L.A."/>
            <person name="Nguyen N.H."/>
            <person name="Vilgalys R."/>
            <person name="Ruytinx J."/>
            <person name="Liao H.L."/>
            <person name="Branco S."/>
            <person name="Kuo A."/>
            <person name="LaButti K."/>
            <person name="Lipzen A."/>
            <person name="Andreopoulos W."/>
            <person name="Pangilinan J."/>
            <person name="Riley R."/>
            <person name="Hundley H."/>
            <person name="Na H."/>
            <person name="Barry K."/>
            <person name="Grigoriev I.V."/>
            <person name="Stajich J.E."/>
            <person name="Kennedy P.G."/>
        </authorList>
    </citation>
    <scope>NUCLEOTIDE SEQUENCE</scope>
    <source>
        <strain evidence="2">DOB743</strain>
    </source>
</reference>
<sequence>MTRPVLAAALIIFHLLVASTGVNANCEACPNCDWENISLTQGNACLNHWTCSGNTITCYYPSVANPGTYTGCSYSASASWALTAGPSNVCKSVAGVNSKCLPANNPYNLLIPACTASYGYVGGVNSGLL</sequence>
<name>A0A9P6ZZ48_9AGAM</name>
<feature type="chain" id="PRO_5040464400" evidence="1">
    <location>
        <begin position="25"/>
        <end position="129"/>
    </location>
</feature>
<feature type="signal peptide" evidence="1">
    <location>
        <begin position="1"/>
        <end position="24"/>
    </location>
</feature>
<evidence type="ECO:0000313" key="3">
    <source>
        <dbReference type="Proteomes" id="UP000714275"/>
    </source>
</evidence>
<gene>
    <name evidence="2" type="ORF">EV702DRAFT_1043838</name>
</gene>
<accession>A0A9P6ZZ48</accession>
<keyword evidence="3" id="KW-1185">Reference proteome</keyword>
<keyword evidence="1" id="KW-0732">Signal</keyword>
<proteinExistence type="predicted"/>
<dbReference type="Proteomes" id="UP000714275">
    <property type="component" value="Unassembled WGS sequence"/>
</dbReference>
<dbReference type="AlphaFoldDB" id="A0A9P6ZZ48"/>
<comment type="caution">
    <text evidence="2">The sequence shown here is derived from an EMBL/GenBank/DDBJ whole genome shotgun (WGS) entry which is preliminary data.</text>
</comment>